<name>A0ACC2KFM1_PERAE</name>
<gene>
    <name evidence="1" type="ORF">MRB53_028350</name>
</gene>
<keyword evidence="2" id="KW-1185">Reference proteome</keyword>
<comment type="caution">
    <text evidence="1">The sequence shown here is derived from an EMBL/GenBank/DDBJ whole genome shotgun (WGS) entry which is preliminary data.</text>
</comment>
<evidence type="ECO:0000313" key="1">
    <source>
        <dbReference type="EMBL" id="KAJ8619821.1"/>
    </source>
</evidence>
<protein>
    <submittedName>
        <fullName evidence="1">Uncharacterized protein</fullName>
    </submittedName>
</protein>
<accession>A0ACC2KFM1</accession>
<organism evidence="1 2">
    <name type="scientific">Persea americana</name>
    <name type="common">Avocado</name>
    <dbReference type="NCBI Taxonomy" id="3435"/>
    <lineage>
        <taxon>Eukaryota</taxon>
        <taxon>Viridiplantae</taxon>
        <taxon>Streptophyta</taxon>
        <taxon>Embryophyta</taxon>
        <taxon>Tracheophyta</taxon>
        <taxon>Spermatophyta</taxon>
        <taxon>Magnoliopsida</taxon>
        <taxon>Magnoliidae</taxon>
        <taxon>Laurales</taxon>
        <taxon>Lauraceae</taxon>
        <taxon>Persea</taxon>
    </lineage>
</organism>
<proteinExistence type="predicted"/>
<dbReference type="EMBL" id="CM056817">
    <property type="protein sequence ID" value="KAJ8619821.1"/>
    <property type="molecule type" value="Genomic_DNA"/>
</dbReference>
<evidence type="ECO:0000313" key="2">
    <source>
        <dbReference type="Proteomes" id="UP001234297"/>
    </source>
</evidence>
<reference evidence="1 2" key="1">
    <citation type="journal article" date="2022" name="Hortic Res">
        <title>A haplotype resolved chromosomal level avocado genome allows analysis of novel avocado genes.</title>
        <authorList>
            <person name="Nath O."/>
            <person name="Fletcher S.J."/>
            <person name="Hayward A."/>
            <person name="Shaw L.M."/>
            <person name="Masouleh A.K."/>
            <person name="Furtado A."/>
            <person name="Henry R.J."/>
            <person name="Mitter N."/>
        </authorList>
    </citation>
    <scope>NUCLEOTIDE SEQUENCE [LARGE SCALE GENOMIC DNA]</scope>
    <source>
        <strain evidence="2">cv. Hass</strain>
    </source>
</reference>
<sequence length="176" mass="20069">MAPLSKQQLCLLFLAFLPLGALYSVPCKDKMGALDYLYTYFCSVHRPRSKRKPMQTVELKVKMDCDGCVRKVKNAVTYMKGVKTVDVNQKQSRVTVTGHVDPNKVLKRVKRTGKRAEFWTYVPYNLVYYPHSSQAYDKRAPPGYVKNTAQTFPSYNPDEAITSLFSEDNPHACSIM</sequence>
<dbReference type="Proteomes" id="UP001234297">
    <property type="component" value="Chromosome 9"/>
</dbReference>